<feature type="region of interest" description="Disordered" evidence="1">
    <location>
        <begin position="157"/>
        <end position="193"/>
    </location>
</feature>
<organism evidence="2 3">
    <name type="scientific">Mycena albidolilacea</name>
    <dbReference type="NCBI Taxonomy" id="1033008"/>
    <lineage>
        <taxon>Eukaryota</taxon>
        <taxon>Fungi</taxon>
        <taxon>Dikarya</taxon>
        <taxon>Basidiomycota</taxon>
        <taxon>Agaricomycotina</taxon>
        <taxon>Agaricomycetes</taxon>
        <taxon>Agaricomycetidae</taxon>
        <taxon>Agaricales</taxon>
        <taxon>Marasmiineae</taxon>
        <taxon>Mycenaceae</taxon>
        <taxon>Mycena</taxon>
    </lineage>
</organism>
<dbReference type="AlphaFoldDB" id="A0AAD6ZW05"/>
<feature type="compositionally biased region" description="Basic and acidic residues" evidence="1">
    <location>
        <begin position="181"/>
        <end position="193"/>
    </location>
</feature>
<accession>A0AAD6ZW05</accession>
<feature type="compositionally biased region" description="Low complexity" evidence="1">
    <location>
        <begin position="167"/>
        <end position="179"/>
    </location>
</feature>
<gene>
    <name evidence="2" type="ORF">DFH08DRAFT_811068</name>
</gene>
<evidence type="ECO:0000313" key="3">
    <source>
        <dbReference type="Proteomes" id="UP001218218"/>
    </source>
</evidence>
<name>A0AAD6ZW05_9AGAR</name>
<comment type="caution">
    <text evidence="2">The sequence shown here is derived from an EMBL/GenBank/DDBJ whole genome shotgun (WGS) entry which is preliminary data.</text>
</comment>
<keyword evidence="3" id="KW-1185">Reference proteome</keyword>
<sequence length="276" mass="30328">MSAIPRKKAKGCGTATHHTWNHTPHYIVERAGTPTLSVGTVLLRGVVSAGRCVCSSTAHDAHTQKGIRIRARRIFFAVPLASEPILSSDKEADKQAKQGEAPGRFGRRPRSGTACAKGREGLAQATLHAVHHPPEKRKKKGKDLEIVCNAQAPHTTEIQVQRRRGVGRSSGRSVLSVSSHLENENEQTKAKAVAERRAQEGRCAAASRKQKKERESRLARIYMEGDEMGENALIHGQHNINLCEGYLSRELGERGDVHELAKELGRDDRACEAEEH</sequence>
<evidence type="ECO:0000313" key="2">
    <source>
        <dbReference type="EMBL" id="KAJ7342726.1"/>
    </source>
</evidence>
<reference evidence="2" key="1">
    <citation type="submission" date="2023-03" db="EMBL/GenBank/DDBJ databases">
        <title>Massive genome expansion in bonnet fungi (Mycena s.s.) driven by repeated elements and novel gene families across ecological guilds.</title>
        <authorList>
            <consortium name="Lawrence Berkeley National Laboratory"/>
            <person name="Harder C.B."/>
            <person name="Miyauchi S."/>
            <person name="Viragh M."/>
            <person name="Kuo A."/>
            <person name="Thoen E."/>
            <person name="Andreopoulos B."/>
            <person name="Lu D."/>
            <person name="Skrede I."/>
            <person name="Drula E."/>
            <person name="Henrissat B."/>
            <person name="Morin E."/>
            <person name="Kohler A."/>
            <person name="Barry K."/>
            <person name="LaButti K."/>
            <person name="Morin E."/>
            <person name="Salamov A."/>
            <person name="Lipzen A."/>
            <person name="Mereny Z."/>
            <person name="Hegedus B."/>
            <person name="Baldrian P."/>
            <person name="Stursova M."/>
            <person name="Weitz H."/>
            <person name="Taylor A."/>
            <person name="Grigoriev I.V."/>
            <person name="Nagy L.G."/>
            <person name="Martin F."/>
            <person name="Kauserud H."/>
        </authorList>
    </citation>
    <scope>NUCLEOTIDE SEQUENCE</scope>
    <source>
        <strain evidence="2">CBHHK002</strain>
    </source>
</reference>
<protein>
    <submittedName>
        <fullName evidence="2">Uncharacterized protein</fullName>
    </submittedName>
</protein>
<feature type="compositionally biased region" description="Basic and acidic residues" evidence="1">
    <location>
        <begin position="88"/>
        <end position="97"/>
    </location>
</feature>
<dbReference type="Proteomes" id="UP001218218">
    <property type="component" value="Unassembled WGS sequence"/>
</dbReference>
<evidence type="ECO:0000256" key="1">
    <source>
        <dbReference type="SAM" id="MobiDB-lite"/>
    </source>
</evidence>
<proteinExistence type="predicted"/>
<dbReference type="EMBL" id="JARIHO010000024">
    <property type="protein sequence ID" value="KAJ7342726.1"/>
    <property type="molecule type" value="Genomic_DNA"/>
</dbReference>
<feature type="region of interest" description="Disordered" evidence="1">
    <location>
        <begin position="87"/>
        <end position="114"/>
    </location>
</feature>